<evidence type="ECO:0000313" key="3">
    <source>
        <dbReference type="EMBL" id="MBB5016282.1"/>
    </source>
</evidence>
<keyword evidence="4" id="KW-1185">Reference proteome</keyword>
<evidence type="ECO:0000259" key="1">
    <source>
        <dbReference type="PROSITE" id="PS50883"/>
    </source>
</evidence>
<dbReference type="EMBL" id="JACHHX010000017">
    <property type="protein sequence ID" value="MBB5016282.1"/>
    <property type="molecule type" value="Genomic_DNA"/>
</dbReference>
<dbReference type="Pfam" id="PF00990">
    <property type="entry name" value="GGDEF"/>
    <property type="match status" value="1"/>
</dbReference>
<gene>
    <name evidence="3" type="ORF">HNQ58_002195</name>
</gene>
<dbReference type="InterPro" id="IPR000014">
    <property type="entry name" value="PAS"/>
</dbReference>
<dbReference type="InterPro" id="IPR043128">
    <property type="entry name" value="Rev_trsase/Diguanyl_cyclase"/>
</dbReference>
<accession>A0A7W7Y1B8</accession>
<dbReference type="RefSeq" id="WP_183948951.1">
    <property type="nucleotide sequence ID" value="NZ_JACHHX010000017.1"/>
</dbReference>
<dbReference type="CDD" id="cd01949">
    <property type="entry name" value="GGDEF"/>
    <property type="match status" value="1"/>
</dbReference>
<dbReference type="AlphaFoldDB" id="A0A7W7Y1B8"/>
<dbReference type="NCBIfam" id="TIGR00229">
    <property type="entry name" value="sensory_box"/>
    <property type="match status" value="1"/>
</dbReference>
<dbReference type="PROSITE" id="PS50887">
    <property type="entry name" value="GGDEF"/>
    <property type="match status" value="1"/>
</dbReference>
<dbReference type="SMART" id="SM00091">
    <property type="entry name" value="PAS"/>
    <property type="match status" value="1"/>
</dbReference>
<dbReference type="PROSITE" id="PS50883">
    <property type="entry name" value="EAL"/>
    <property type="match status" value="1"/>
</dbReference>
<dbReference type="Proteomes" id="UP000519004">
    <property type="component" value="Unassembled WGS sequence"/>
</dbReference>
<dbReference type="InterPro" id="IPR050706">
    <property type="entry name" value="Cyclic-di-GMP_PDE-like"/>
</dbReference>
<dbReference type="SUPFAM" id="SSF52172">
    <property type="entry name" value="CheY-like"/>
    <property type="match status" value="1"/>
</dbReference>
<evidence type="ECO:0000259" key="2">
    <source>
        <dbReference type="PROSITE" id="PS50887"/>
    </source>
</evidence>
<organism evidence="3 4">
    <name type="scientific">Rehaibacterium terrae</name>
    <dbReference type="NCBI Taxonomy" id="1341696"/>
    <lineage>
        <taxon>Bacteria</taxon>
        <taxon>Pseudomonadati</taxon>
        <taxon>Pseudomonadota</taxon>
        <taxon>Gammaproteobacteria</taxon>
        <taxon>Lysobacterales</taxon>
        <taxon>Lysobacteraceae</taxon>
        <taxon>Rehaibacterium</taxon>
    </lineage>
</organism>
<dbReference type="InterPro" id="IPR011006">
    <property type="entry name" value="CheY-like_superfamily"/>
</dbReference>
<dbReference type="SMART" id="SM00052">
    <property type="entry name" value="EAL"/>
    <property type="match status" value="1"/>
</dbReference>
<protein>
    <submittedName>
        <fullName evidence="3">Diguanylate cyclase (GGDEF)-like protein/PAS domain S-box-containing protein</fullName>
    </submittedName>
</protein>
<dbReference type="SUPFAM" id="SSF55785">
    <property type="entry name" value="PYP-like sensor domain (PAS domain)"/>
    <property type="match status" value="1"/>
</dbReference>
<dbReference type="PANTHER" id="PTHR33121:SF79">
    <property type="entry name" value="CYCLIC DI-GMP PHOSPHODIESTERASE PDED-RELATED"/>
    <property type="match status" value="1"/>
</dbReference>
<sequence>MSRQESVLRLLLIEDRLEDAERLISILRNGGLAVRPQRPDDAEALRSLLAERNADLILASPTARTIPFDEVVRIVNASGKDIPVVATLDTLAEDAVVAALSAGARNLALRDSPQHLQHVVRNEFAALEGRRAQRHLEAALRETERRCDALIASSRDPIAYVHEGMHIRANEAYLEMFGYESFDDIEGLPLLDMIAPSHTGEFKQLLKRLGKGEPPPKTLQLAARRADGTVFDAVMEFAQASYEGEPCLQIVFRQKTLDADMARELDALRQRDHVTGLYNRQHFLTELEAAVSSAVEGHGAQALLLVQPDNHAALLSEIGLTHADELLVELARRLETALDEDCIAARFSDHGFAVLCRQSDHRRTGEIAERIRKAYHGHIVEAGERSLSLTVSIGGVQIGEKIASLQQVLGKAGQCLQSAGSLGGNRIDIFDPSARDRAEEERVLRRVEEIRQALAGNGMLLHYQPIINLHGEPGETYEAYLRMKGSGDEMVPPLDFLPAAEEHGLLGEIDRWVVGRAVEVLAERRKAGKHTTLFVKISAQSLTGPELPVLIGERLRKLGVPGDRLVLQIPESKVHTHLRAAQEFQRAVAAHGCRLALEQFGSGLNSFQLLAHIDPTFLKIDRSFMSDLPRNAESQKKIREIADQARAAGKLTIAEFVQDAASMTVLFSSGVDYVEGHFLAPAGPVMNYDFG</sequence>
<dbReference type="NCBIfam" id="TIGR00254">
    <property type="entry name" value="GGDEF"/>
    <property type="match status" value="1"/>
</dbReference>
<dbReference type="CDD" id="cd00130">
    <property type="entry name" value="PAS"/>
    <property type="match status" value="1"/>
</dbReference>
<dbReference type="Gene3D" id="3.30.70.270">
    <property type="match status" value="1"/>
</dbReference>
<proteinExistence type="predicted"/>
<feature type="domain" description="GGDEF" evidence="2">
    <location>
        <begin position="299"/>
        <end position="432"/>
    </location>
</feature>
<dbReference type="CDD" id="cd01948">
    <property type="entry name" value="EAL"/>
    <property type="match status" value="1"/>
</dbReference>
<dbReference type="Pfam" id="PF00563">
    <property type="entry name" value="EAL"/>
    <property type="match status" value="1"/>
</dbReference>
<dbReference type="InterPro" id="IPR000160">
    <property type="entry name" value="GGDEF_dom"/>
</dbReference>
<dbReference type="PANTHER" id="PTHR33121">
    <property type="entry name" value="CYCLIC DI-GMP PHOSPHODIESTERASE PDEF"/>
    <property type="match status" value="1"/>
</dbReference>
<dbReference type="InterPro" id="IPR029787">
    <property type="entry name" value="Nucleotide_cyclase"/>
</dbReference>
<dbReference type="InterPro" id="IPR035965">
    <property type="entry name" value="PAS-like_dom_sf"/>
</dbReference>
<dbReference type="SUPFAM" id="SSF141868">
    <property type="entry name" value="EAL domain-like"/>
    <property type="match status" value="1"/>
</dbReference>
<dbReference type="InterPro" id="IPR035919">
    <property type="entry name" value="EAL_sf"/>
</dbReference>
<evidence type="ECO:0000313" key="4">
    <source>
        <dbReference type="Proteomes" id="UP000519004"/>
    </source>
</evidence>
<dbReference type="Gene3D" id="3.40.50.2300">
    <property type="match status" value="1"/>
</dbReference>
<dbReference type="SUPFAM" id="SSF55073">
    <property type="entry name" value="Nucleotide cyclase"/>
    <property type="match status" value="1"/>
</dbReference>
<dbReference type="GO" id="GO:0071111">
    <property type="term" value="F:cyclic-guanylate-specific phosphodiesterase activity"/>
    <property type="evidence" value="ECO:0007669"/>
    <property type="project" value="InterPro"/>
</dbReference>
<dbReference type="SMART" id="SM00267">
    <property type="entry name" value="GGDEF"/>
    <property type="match status" value="1"/>
</dbReference>
<dbReference type="Gene3D" id="3.20.20.450">
    <property type="entry name" value="EAL domain"/>
    <property type="match status" value="1"/>
</dbReference>
<reference evidence="3 4" key="1">
    <citation type="submission" date="2020-08" db="EMBL/GenBank/DDBJ databases">
        <title>Genomic Encyclopedia of Type Strains, Phase IV (KMG-IV): sequencing the most valuable type-strain genomes for metagenomic binning, comparative biology and taxonomic classification.</title>
        <authorList>
            <person name="Goeker M."/>
        </authorList>
    </citation>
    <scope>NUCLEOTIDE SEQUENCE [LARGE SCALE GENOMIC DNA]</scope>
    <source>
        <strain evidence="3 4">DSM 25897</strain>
    </source>
</reference>
<dbReference type="Gene3D" id="3.30.450.20">
    <property type="entry name" value="PAS domain"/>
    <property type="match status" value="1"/>
</dbReference>
<feature type="domain" description="EAL" evidence="1">
    <location>
        <begin position="443"/>
        <end position="691"/>
    </location>
</feature>
<name>A0A7W7Y1B8_9GAMM</name>
<dbReference type="InterPro" id="IPR001633">
    <property type="entry name" value="EAL_dom"/>
</dbReference>
<comment type="caution">
    <text evidence="3">The sequence shown here is derived from an EMBL/GenBank/DDBJ whole genome shotgun (WGS) entry which is preliminary data.</text>
</comment>